<reference evidence="2" key="3">
    <citation type="submission" date="2018-08" db="UniProtKB">
        <authorList>
            <consortium name="EnsemblPlants"/>
        </authorList>
    </citation>
    <scope>IDENTIFICATION</scope>
    <source>
        <strain evidence="2">Yugu1</strain>
    </source>
</reference>
<evidence type="ECO:0000313" key="3">
    <source>
        <dbReference type="Proteomes" id="UP000004995"/>
    </source>
</evidence>
<gene>
    <name evidence="1" type="ORF">SETIT_5G256400v2</name>
</gene>
<dbReference type="OrthoDB" id="681454at2759"/>
<name>K3XPP2_SETIT</name>
<dbReference type="Proteomes" id="UP000004995">
    <property type="component" value="Unassembled WGS sequence"/>
</dbReference>
<sequence>MFTSCDVESVSATFTALSMGDVMMYIDCSLSHMPPEFLLRAVRAQLKDRGLDAIAELMDTAEAAFLPLSPSSSSTSFDDDSPSGWSFGWRSTEDAVACHSRSSLVAVMAQALAHHVGYVWVVNETSGALIGVVRFTDVLALLWEHLRPQSQVLCR</sequence>
<keyword evidence="3" id="KW-1185">Reference proteome</keyword>
<dbReference type="AlphaFoldDB" id="K3XPP2"/>
<evidence type="ECO:0000313" key="1">
    <source>
        <dbReference type="EMBL" id="RCV26567.1"/>
    </source>
</evidence>
<evidence type="ECO:0000313" key="2">
    <source>
        <dbReference type="EnsemblPlants" id="KQL06227"/>
    </source>
</evidence>
<evidence type="ECO:0008006" key="4">
    <source>
        <dbReference type="Google" id="ProtNLM"/>
    </source>
</evidence>
<accession>K3XPP2</accession>
<dbReference type="HOGENOM" id="CLU_1973736_0_0_1"/>
<reference evidence="1 3" key="1">
    <citation type="journal article" date="2012" name="Nat. Biotechnol.">
        <title>Reference genome sequence of the model plant Setaria.</title>
        <authorList>
            <person name="Bennetzen J.L."/>
            <person name="Schmutz J."/>
            <person name="Wang H."/>
            <person name="Percifield R."/>
            <person name="Hawkins J."/>
            <person name="Pontaroli A.C."/>
            <person name="Estep M."/>
            <person name="Feng L."/>
            <person name="Vaughn J.N."/>
            <person name="Grimwood J."/>
            <person name="Jenkins J."/>
            <person name="Barry K."/>
            <person name="Lindquist E."/>
            <person name="Hellsten U."/>
            <person name="Deshpande S."/>
            <person name="Wang X."/>
            <person name="Wu X."/>
            <person name="Mitros T."/>
            <person name="Triplett J."/>
            <person name="Yang X."/>
            <person name="Ye C.Y."/>
            <person name="Mauro-Herrera M."/>
            <person name="Wang L."/>
            <person name="Li P."/>
            <person name="Sharma M."/>
            <person name="Sharma R."/>
            <person name="Ronald P.C."/>
            <person name="Panaud O."/>
            <person name="Kellogg E.A."/>
            <person name="Brutnell T.P."/>
            <person name="Doust A.N."/>
            <person name="Tuskan G.A."/>
            <person name="Rokhsar D."/>
            <person name="Devos K.M."/>
        </authorList>
    </citation>
    <scope>NUCLEOTIDE SEQUENCE [LARGE SCALE GENOMIC DNA]</scope>
    <source>
        <strain evidence="3">cv. Yugu1</strain>
        <strain evidence="1">Yugu1</strain>
    </source>
</reference>
<dbReference type="Gramene" id="KQL06227">
    <property type="protein sequence ID" value="KQL06227"/>
    <property type="gene ID" value="SETIT_003871mg"/>
</dbReference>
<proteinExistence type="predicted"/>
<dbReference type="EnsemblPlants" id="KQL06227">
    <property type="protein sequence ID" value="KQL06227"/>
    <property type="gene ID" value="SETIT_003871mg"/>
</dbReference>
<dbReference type="OMA" id="GREPIAC"/>
<dbReference type="SUPFAM" id="SSF54631">
    <property type="entry name" value="CBS-domain pair"/>
    <property type="match status" value="1"/>
</dbReference>
<organism evidence="1">
    <name type="scientific">Setaria italica</name>
    <name type="common">Foxtail millet</name>
    <name type="synonym">Panicum italicum</name>
    <dbReference type="NCBI Taxonomy" id="4555"/>
    <lineage>
        <taxon>Eukaryota</taxon>
        <taxon>Viridiplantae</taxon>
        <taxon>Streptophyta</taxon>
        <taxon>Embryophyta</taxon>
        <taxon>Tracheophyta</taxon>
        <taxon>Spermatophyta</taxon>
        <taxon>Magnoliopsida</taxon>
        <taxon>Liliopsida</taxon>
        <taxon>Poales</taxon>
        <taxon>Poaceae</taxon>
        <taxon>PACMAD clade</taxon>
        <taxon>Panicoideae</taxon>
        <taxon>Panicodae</taxon>
        <taxon>Paniceae</taxon>
        <taxon>Cenchrinae</taxon>
        <taxon>Setaria</taxon>
    </lineage>
</organism>
<dbReference type="EMBL" id="AGNK02003234">
    <property type="status" value="NOT_ANNOTATED_CDS"/>
    <property type="molecule type" value="Genomic_DNA"/>
</dbReference>
<reference evidence="1" key="2">
    <citation type="submission" date="2015-07" db="EMBL/GenBank/DDBJ databases">
        <authorList>
            <person name="Noorani M."/>
        </authorList>
    </citation>
    <scope>NUCLEOTIDE SEQUENCE</scope>
    <source>
        <strain evidence="1">Yugu1</strain>
    </source>
</reference>
<dbReference type="EMBL" id="CM003532">
    <property type="protein sequence ID" value="RCV26567.1"/>
    <property type="molecule type" value="Genomic_DNA"/>
</dbReference>
<dbReference type="STRING" id="4555.K3XPP2"/>
<dbReference type="InterPro" id="IPR046342">
    <property type="entry name" value="CBS_dom_sf"/>
</dbReference>
<protein>
    <recommendedName>
        <fullName evidence="4">CBS domain-containing protein</fullName>
    </recommendedName>
</protein>
<dbReference type="eggNOG" id="KOG1764">
    <property type="taxonomic scope" value="Eukaryota"/>
</dbReference>
<dbReference type="Gene3D" id="3.10.580.10">
    <property type="entry name" value="CBS-domain"/>
    <property type="match status" value="1"/>
</dbReference>